<evidence type="ECO:0000313" key="3">
    <source>
        <dbReference type="Proteomes" id="UP000292082"/>
    </source>
</evidence>
<proteinExistence type="predicted"/>
<keyword evidence="1" id="KW-0732">Signal</keyword>
<accession>A0A4Q9PSQ6</accession>
<feature type="signal peptide" evidence="1">
    <location>
        <begin position="1"/>
        <end position="18"/>
    </location>
</feature>
<name>A0A4Q9PSQ6_9APHY</name>
<evidence type="ECO:0000256" key="1">
    <source>
        <dbReference type="SAM" id="SignalP"/>
    </source>
</evidence>
<reference evidence="2 3" key="1">
    <citation type="submission" date="2019-01" db="EMBL/GenBank/DDBJ databases">
        <title>Draft genome sequences of three monokaryotic isolates of the white-rot basidiomycete fungus Dichomitus squalens.</title>
        <authorList>
            <consortium name="DOE Joint Genome Institute"/>
            <person name="Lopez S.C."/>
            <person name="Andreopoulos B."/>
            <person name="Pangilinan J."/>
            <person name="Lipzen A."/>
            <person name="Riley R."/>
            <person name="Ahrendt S."/>
            <person name="Ng V."/>
            <person name="Barry K."/>
            <person name="Daum C."/>
            <person name="Grigoriev I.V."/>
            <person name="Hilden K.S."/>
            <person name="Makela M.R."/>
            <person name="de Vries R.P."/>
        </authorList>
    </citation>
    <scope>NUCLEOTIDE SEQUENCE [LARGE SCALE GENOMIC DNA]</scope>
    <source>
        <strain evidence="2 3">CBS 464.89</strain>
    </source>
</reference>
<organism evidence="2 3">
    <name type="scientific">Dichomitus squalens</name>
    <dbReference type="NCBI Taxonomy" id="114155"/>
    <lineage>
        <taxon>Eukaryota</taxon>
        <taxon>Fungi</taxon>
        <taxon>Dikarya</taxon>
        <taxon>Basidiomycota</taxon>
        <taxon>Agaricomycotina</taxon>
        <taxon>Agaricomycetes</taxon>
        <taxon>Polyporales</taxon>
        <taxon>Polyporaceae</taxon>
        <taxon>Dichomitus</taxon>
    </lineage>
</organism>
<dbReference type="EMBL" id="ML145137">
    <property type="protein sequence ID" value="TBU57430.1"/>
    <property type="molecule type" value="Genomic_DNA"/>
</dbReference>
<sequence>MRRALCLVLALLRVTVWALGTGAISKDVEYGAYLKRATRGGVVSSIGGLCR</sequence>
<feature type="chain" id="PRO_5020725820" evidence="1">
    <location>
        <begin position="19"/>
        <end position="51"/>
    </location>
</feature>
<protein>
    <submittedName>
        <fullName evidence="2">Uncharacterized protein</fullName>
    </submittedName>
</protein>
<dbReference type="AlphaFoldDB" id="A0A4Q9PSQ6"/>
<keyword evidence="3" id="KW-1185">Reference proteome</keyword>
<dbReference type="Proteomes" id="UP000292082">
    <property type="component" value="Unassembled WGS sequence"/>
</dbReference>
<evidence type="ECO:0000313" key="2">
    <source>
        <dbReference type="EMBL" id="TBU57430.1"/>
    </source>
</evidence>
<gene>
    <name evidence="2" type="ORF">BD310DRAFT_929371</name>
</gene>